<reference evidence="2 3" key="1">
    <citation type="submission" date="2017-02" db="EMBL/GenBank/DDBJ databases">
        <title>The new phylogeny of genus Mycobacterium.</title>
        <authorList>
            <person name="Tortoli E."/>
            <person name="Trovato A."/>
            <person name="Cirillo D.M."/>
        </authorList>
    </citation>
    <scope>NUCLEOTIDE SEQUENCE [LARGE SCALE GENOMIC DNA]</scope>
    <source>
        <strain evidence="2 3">RW6</strain>
    </source>
</reference>
<dbReference type="STRING" id="1927124.BST13_09565"/>
<gene>
    <name evidence="2" type="ORF">BST13_09565</name>
</gene>
<sequence length="195" mass="21210">MGIQSIFRPFWRKALHAFLFGVPGVAVALTLNRLAMEDSSVVHLAFSSLWLAWLPFIFTAALVIGLVSAWSKSRTATRYWHATPGLSDDERIAAAQAVSNGSVLAEPSVRAAGRTFAGWSLARNRRGPLVLSGIGVFWVLITLACAVVGHFYISYAVVGLVFLVLACREWHNRKRLEANWAALARNSGGIGVCDN</sequence>
<keyword evidence="1" id="KW-0812">Transmembrane</keyword>
<feature type="transmembrane region" description="Helical" evidence="1">
    <location>
        <begin position="52"/>
        <end position="70"/>
    </location>
</feature>
<dbReference type="AlphaFoldDB" id="A0A1X0B402"/>
<evidence type="ECO:0000313" key="3">
    <source>
        <dbReference type="Proteomes" id="UP000192448"/>
    </source>
</evidence>
<dbReference type="RefSeq" id="WP_083163012.1">
    <property type="nucleotide sequence ID" value="NZ_MVHF01000007.1"/>
</dbReference>
<feature type="transmembrane region" description="Helical" evidence="1">
    <location>
        <begin position="150"/>
        <end position="167"/>
    </location>
</feature>
<comment type="caution">
    <text evidence="2">The sequence shown here is derived from an EMBL/GenBank/DDBJ whole genome shotgun (WGS) entry which is preliminary data.</text>
</comment>
<organism evidence="2 3">
    <name type="scientific">Mycobacterium aquaticum</name>
    <dbReference type="NCBI Taxonomy" id="1927124"/>
    <lineage>
        <taxon>Bacteria</taxon>
        <taxon>Bacillati</taxon>
        <taxon>Actinomycetota</taxon>
        <taxon>Actinomycetes</taxon>
        <taxon>Mycobacteriales</taxon>
        <taxon>Mycobacteriaceae</taxon>
        <taxon>Mycobacterium</taxon>
    </lineage>
</organism>
<keyword evidence="1" id="KW-0472">Membrane</keyword>
<dbReference type="EMBL" id="MVHF01000007">
    <property type="protein sequence ID" value="ORA36939.1"/>
    <property type="molecule type" value="Genomic_DNA"/>
</dbReference>
<name>A0A1X0B402_9MYCO</name>
<keyword evidence="1" id="KW-1133">Transmembrane helix</keyword>
<protein>
    <submittedName>
        <fullName evidence="2">Uncharacterized protein</fullName>
    </submittedName>
</protein>
<feature type="transmembrane region" description="Helical" evidence="1">
    <location>
        <begin position="127"/>
        <end position="144"/>
    </location>
</feature>
<accession>A0A1X0B402</accession>
<keyword evidence="3" id="KW-1185">Reference proteome</keyword>
<evidence type="ECO:0000256" key="1">
    <source>
        <dbReference type="SAM" id="Phobius"/>
    </source>
</evidence>
<dbReference type="OrthoDB" id="9826463at2"/>
<dbReference type="Proteomes" id="UP000192448">
    <property type="component" value="Unassembled WGS sequence"/>
</dbReference>
<proteinExistence type="predicted"/>
<evidence type="ECO:0000313" key="2">
    <source>
        <dbReference type="EMBL" id="ORA36939.1"/>
    </source>
</evidence>